<dbReference type="Proteomes" id="UP000229081">
    <property type="component" value="Chromosome"/>
</dbReference>
<feature type="compositionally biased region" description="Basic and acidic residues" evidence="1">
    <location>
        <begin position="368"/>
        <end position="392"/>
    </location>
</feature>
<dbReference type="KEGG" id="sphc:CVN68_20220"/>
<reference evidence="2 3" key="1">
    <citation type="submission" date="2017-11" db="EMBL/GenBank/DDBJ databases">
        <title>Complete genome sequence of Sphingomonas sp. Strain Cra20, a psychrotolerant potential plant growth promoting rhizobacteria.</title>
        <authorList>
            <person name="Luo Y."/>
        </authorList>
    </citation>
    <scope>NUCLEOTIDE SEQUENCE [LARGE SCALE GENOMIC DNA]</scope>
    <source>
        <strain evidence="2 3">Cra20</strain>
    </source>
</reference>
<evidence type="ECO:0000313" key="2">
    <source>
        <dbReference type="EMBL" id="ATY33989.1"/>
    </source>
</evidence>
<accession>A0A2K8MPU0</accession>
<keyword evidence="3" id="KW-1185">Reference proteome</keyword>
<protein>
    <submittedName>
        <fullName evidence="2">Uncharacterized protein</fullName>
    </submittedName>
</protein>
<proteinExistence type="predicted"/>
<dbReference type="EMBL" id="CP024923">
    <property type="protein sequence ID" value="ATY33989.1"/>
    <property type="molecule type" value="Genomic_DNA"/>
</dbReference>
<dbReference type="AlphaFoldDB" id="A0A2K8MPU0"/>
<feature type="compositionally biased region" description="Basic and acidic residues" evidence="1">
    <location>
        <begin position="409"/>
        <end position="419"/>
    </location>
</feature>
<gene>
    <name evidence="2" type="ORF">CVN68_20220</name>
</gene>
<feature type="compositionally biased region" description="Basic and acidic residues" evidence="1">
    <location>
        <begin position="346"/>
        <end position="357"/>
    </location>
</feature>
<dbReference type="RefSeq" id="WP_100283784.1">
    <property type="nucleotide sequence ID" value="NZ_CP024923.1"/>
</dbReference>
<evidence type="ECO:0000313" key="3">
    <source>
        <dbReference type="Proteomes" id="UP000229081"/>
    </source>
</evidence>
<feature type="compositionally biased region" description="Low complexity" evidence="1">
    <location>
        <begin position="300"/>
        <end position="312"/>
    </location>
</feature>
<evidence type="ECO:0000256" key="1">
    <source>
        <dbReference type="SAM" id="MobiDB-lite"/>
    </source>
</evidence>
<feature type="compositionally biased region" description="Pro residues" evidence="1">
    <location>
        <begin position="424"/>
        <end position="444"/>
    </location>
</feature>
<name>A0A2K8MPU0_9SPHN</name>
<dbReference type="OrthoDB" id="7211229at2"/>
<feature type="region of interest" description="Disordered" evidence="1">
    <location>
        <begin position="233"/>
        <end position="462"/>
    </location>
</feature>
<organism evidence="2 3">
    <name type="scientific">Sphingomonas psychrotolerans</name>
    <dbReference type="NCBI Taxonomy" id="1327635"/>
    <lineage>
        <taxon>Bacteria</taxon>
        <taxon>Pseudomonadati</taxon>
        <taxon>Pseudomonadota</taxon>
        <taxon>Alphaproteobacteria</taxon>
        <taxon>Sphingomonadales</taxon>
        <taxon>Sphingomonadaceae</taxon>
        <taxon>Sphingomonas</taxon>
    </lineage>
</organism>
<sequence>MNWGYAARLGTMSGALALSACMMPYDGGGYDAPPPPAYSDIESPDLYAAIDRADSLWEAIGDAPPDHAFAFEGAEPWAWELQDGNRVVVEETADGIQSYYFAPGDAGPFLAVRPGMSFGFEGEAVAVVYGPDGGAMPREAGAEHLGEGAELYARGRRLLRAMLPRQWREVDSQAWIDTGPIIWGSVALWDEGRRRHPGWGHHRDGVRDAEWRRRLTVERLRRRMLAERFRNWREGGFQGPPPGRFHRPGAGHGPGIGRPGRPDTPGAGRPGIDRPRQPGQGGRPPGAQPGRPRQPDAGQPGSRPWRGGWRPNRPNPPAAGSPDTPAATPTVPGAERPRRPGWGGRPRPERGDAERSGTGRPQSAPIVDRPEGARPPRPEGPRRGWFRPRPEADGATPAPATRPSAGGGRPERAWSRPERSAPPASSPPRTSSPPAEPRASPPPRSSDGGVRERRVPDPDKRL</sequence>
<feature type="compositionally biased region" description="Basic and acidic residues" evidence="1">
    <location>
        <begin position="449"/>
        <end position="462"/>
    </location>
</feature>